<evidence type="ECO:0000313" key="2">
    <source>
        <dbReference type="Proteomes" id="UP000814140"/>
    </source>
</evidence>
<accession>A0ACB8SLT2</accession>
<protein>
    <submittedName>
        <fullName evidence="1">Uncharacterized protein</fullName>
    </submittedName>
</protein>
<proteinExistence type="predicted"/>
<reference evidence="1" key="2">
    <citation type="journal article" date="2022" name="New Phytol.">
        <title>Evolutionary transition to the ectomycorrhizal habit in the genomes of a hyperdiverse lineage of mushroom-forming fungi.</title>
        <authorList>
            <person name="Looney B."/>
            <person name="Miyauchi S."/>
            <person name="Morin E."/>
            <person name="Drula E."/>
            <person name="Courty P.E."/>
            <person name="Kohler A."/>
            <person name="Kuo A."/>
            <person name="LaButti K."/>
            <person name="Pangilinan J."/>
            <person name="Lipzen A."/>
            <person name="Riley R."/>
            <person name="Andreopoulos W."/>
            <person name="He G."/>
            <person name="Johnson J."/>
            <person name="Nolan M."/>
            <person name="Tritt A."/>
            <person name="Barry K.W."/>
            <person name="Grigoriev I.V."/>
            <person name="Nagy L.G."/>
            <person name="Hibbett D."/>
            <person name="Henrissat B."/>
            <person name="Matheny P.B."/>
            <person name="Labbe J."/>
            <person name="Martin F.M."/>
        </authorList>
    </citation>
    <scope>NUCLEOTIDE SEQUENCE</scope>
    <source>
        <strain evidence="1">HHB10654</strain>
    </source>
</reference>
<evidence type="ECO:0000313" key="1">
    <source>
        <dbReference type="EMBL" id="KAI0057329.1"/>
    </source>
</evidence>
<reference evidence="1" key="1">
    <citation type="submission" date="2021-03" db="EMBL/GenBank/DDBJ databases">
        <authorList>
            <consortium name="DOE Joint Genome Institute"/>
            <person name="Ahrendt S."/>
            <person name="Looney B.P."/>
            <person name="Miyauchi S."/>
            <person name="Morin E."/>
            <person name="Drula E."/>
            <person name="Courty P.E."/>
            <person name="Chicoki N."/>
            <person name="Fauchery L."/>
            <person name="Kohler A."/>
            <person name="Kuo A."/>
            <person name="Labutti K."/>
            <person name="Pangilinan J."/>
            <person name="Lipzen A."/>
            <person name="Riley R."/>
            <person name="Andreopoulos W."/>
            <person name="He G."/>
            <person name="Johnson J."/>
            <person name="Barry K.W."/>
            <person name="Grigoriev I.V."/>
            <person name="Nagy L."/>
            <person name="Hibbett D."/>
            <person name="Henrissat B."/>
            <person name="Matheny P.B."/>
            <person name="Labbe J."/>
            <person name="Martin F."/>
        </authorList>
    </citation>
    <scope>NUCLEOTIDE SEQUENCE</scope>
    <source>
        <strain evidence="1">HHB10654</strain>
    </source>
</reference>
<comment type="caution">
    <text evidence="1">The sequence shown here is derived from an EMBL/GenBank/DDBJ whole genome shotgun (WGS) entry which is preliminary data.</text>
</comment>
<dbReference type="Proteomes" id="UP000814140">
    <property type="component" value="Unassembled WGS sequence"/>
</dbReference>
<keyword evidence="2" id="KW-1185">Reference proteome</keyword>
<sequence length="156" mass="17474">MILEKGRRVDRRVWLYIPAAGSSQVLTRSGRRCRRSSTQSIYPLQFAVPLLMPYGPYVSVSPTAQDSSRRTSLYISHRNDRALLLESGLPADPRPEAIHSTLRLTYSTSGHNAHPIVIWTEWRHLRAAAVCVSARQRQVSAASCPLEAGATQYPYI</sequence>
<dbReference type="EMBL" id="MU277249">
    <property type="protein sequence ID" value="KAI0057329.1"/>
    <property type="molecule type" value="Genomic_DNA"/>
</dbReference>
<gene>
    <name evidence="1" type="ORF">BV25DRAFT_1444965</name>
</gene>
<organism evidence="1 2">
    <name type="scientific">Artomyces pyxidatus</name>
    <dbReference type="NCBI Taxonomy" id="48021"/>
    <lineage>
        <taxon>Eukaryota</taxon>
        <taxon>Fungi</taxon>
        <taxon>Dikarya</taxon>
        <taxon>Basidiomycota</taxon>
        <taxon>Agaricomycotina</taxon>
        <taxon>Agaricomycetes</taxon>
        <taxon>Russulales</taxon>
        <taxon>Auriscalpiaceae</taxon>
        <taxon>Artomyces</taxon>
    </lineage>
</organism>
<name>A0ACB8SLT2_9AGAM</name>